<sequence>MSYDGDNWGEASGTWIGNDASHAYILAAAHTFDMPPAPDTYLVRAASGKILKPDRAWSHPDWNGDTDTRTGWDLTILRIPGPLTDMGEAPWLYNGDDEHGRLITFVGFGSRGIGSVGQQDRFYEGSDKAAAQGMVDQWVGPEKRLKEDEDGGNYLGIYLPHEDGSIENPYDGATKPTTPLVGLLGSGDSGGSAWLQIGAKWVIVAVNSNGDGNANYGDSSWFTRIQPHERWIRGIFPGARFTS</sequence>
<dbReference type="InterPro" id="IPR043504">
    <property type="entry name" value="Peptidase_S1_PA_chymotrypsin"/>
</dbReference>
<comment type="caution">
    <text evidence="1">The sequence shown here is derived from an EMBL/GenBank/DDBJ whole genome shotgun (WGS) entry which is preliminary data.</text>
</comment>
<evidence type="ECO:0000313" key="2">
    <source>
        <dbReference type="Proteomes" id="UP001597295"/>
    </source>
</evidence>
<name>A0ABW5DYL9_9PROT</name>
<dbReference type="SUPFAM" id="SSF50494">
    <property type="entry name" value="Trypsin-like serine proteases"/>
    <property type="match status" value="1"/>
</dbReference>
<reference evidence="2" key="1">
    <citation type="journal article" date="2019" name="Int. J. Syst. Evol. Microbiol.">
        <title>The Global Catalogue of Microorganisms (GCM) 10K type strain sequencing project: providing services to taxonomists for standard genome sequencing and annotation.</title>
        <authorList>
            <consortium name="The Broad Institute Genomics Platform"/>
            <consortium name="The Broad Institute Genome Sequencing Center for Infectious Disease"/>
            <person name="Wu L."/>
            <person name="Ma J."/>
        </authorList>
    </citation>
    <scope>NUCLEOTIDE SEQUENCE [LARGE SCALE GENOMIC DNA]</scope>
    <source>
        <strain evidence="2">CGMCC 1.19062</strain>
    </source>
</reference>
<accession>A0ABW5DYL9</accession>
<protein>
    <submittedName>
        <fullName evidence="1">Peptidase S1</fullName>
    </submittedName>
</protein>
<organism evidence="1 2">
    <name type="scientific">Lacibacterium aquatile</name>
    <dbReference type="NCBI Taxonomy" id="1168082"/>
    <lineage>
        <taxon>Bacteria</taxon>
        <taxon>Pseudomonadati</taxon>
        <taxon>Pseudomonadota</taxon>
        <taxon>Alphaproteobacteria</taxon>
        <taxon>Rhodospirillales</taxon>
        <taxon>Rhodospirillaceae</taxon>
    </lineage>
</organism>
<dbReference type="Gene3D" id="2.40.10.10">
    <property type="entry name" value="Trypsin-like serine proteases"/>
    <property type="match status" value="1"/>
</dbReference>
<keyword evidence="2" id="KW-1185">Reference proteome</keyword>
<proteinExistence type="predicted"/>
<gene>
    <name evidence="1" type="ORF">ACFSM5_16620</name>
</gene>
<dbReference type="InterPro" id="IPR009003">
    <property type="entry name" value="Peptidase_S1_PA"/>
</dbReference>
<dbReference type="EMBL" id="JBHUIP010000013">
    <property type="protein sequence ID" value="MFD2264531.1"/>
    <property type="molecule type" value="Genomic_DNA"/>
</dbReference>
<evidence type="ECO:0000313" key="1">
    <source>
        <dbReference type="EMBL" id="MFD2264531.1"/>
    </source>
</evidence>
<dbReference type="RefSeq" id="WP_379877622.1">
    <property type="nucleotide sequence ID" value="NZ_JBHUIP010000013.1"/>
</dbReference>
<dbReference type="Proteomes" id="UP001597295">
    <property type="component" value="Unassembled WGS sequence"/>
</dbReference>